<dbReference type="Proteomes" id="UP000663814">
    <property type="component" value="Unassembled WGS sequence"/>
</dbReference>
<reference evidence="1 2" key="1">
    <citation type="submission" date="2020-12" db="EMBL/GenBank/DDBJ databases">
        <authorList>
            <person name="Ruan W."/>
            <person name="Khan S.A."/>
            <person name="Jeon C.O."/>
        </authorList>
    </citation>
    <scope>NUCLEOTIDE SEQUENCE [LARGE SCALE GENOMIC DNA]</scope>
    <source>
        <strain evidence="1 2">MA-13</strain>
    </source>
</reference>
<comment type="caution">
    <text evidence="1">The sequence shown here is derived from an EMBL/GenBank/DDBJ whole genome shotgun (WGS) entry which is preliminary data.</text>
</comment>
<evidence type="ECO:0000313" key="1">
    <source>
        <dbReference type="EMBL" id="MBZ9612094.1"/>
    </source>
</evidence>
<protein>
    <recommendedName>
        <fullName evidence="3">Secreted protein</fullName>
    </recommendedName>
</protein>
<sequence length="329" mass="37272">MNRKMFFILFALLVLSISKLGFFSEADKDRESNRKSESKELVLVQSPIRSDRAITEITPNQNYESESDDDYFQLTLQLYELARQGDALSQYRLARILEQCQMTVLFREKIMDDIAMLHVNYSKANEESILFLEQLVNNCDSFNKSNILAFASKPVSSLEDDILSLAIAWKSSAALAGFPAAIAEMPLISRQLLNEPDVYQVFQEMLHDNDPAALFSLGSCLSTQELHSPDPVGLILQQLACELAGGCEGLMYYDSLRVYALMGIIVSQYSQPSHQQREQDLLLYDFLQIEQHLEQQSGSYSDYQQASQAVRGMLDSMSYRSDLLDRCTG</sequence>
<keyword evidence="2" id="KW-1185">Reference proteome</keyword>
<name>A0ABS7X965_9GAMM</name>
<evidence type="ECO:0008006" key="3">
    <source>
        <dbReference type="Google" id="ProtNLM"/>
    </source>
</evidence>
<proteinExistence type="predicted"/>
<organism evidence="1 2">
    <name type="scientific">Rheinheimera maricola</name>
    <dbReference type="NCBI Taxonomy" id="2793282"/>
    <lineage>
        <taxon>Bacteria</taxon>
        <taxon>Pseudomonadati</taxon>
        <taxon>Pseudomonadota</taxon>
        <taxon>Gammaproteobacteria</taxon>
        <taxon>Chromatiales</taxon>
        <taxon>Chromatiaceae</taxon>
        <taxon>Rheinheimera</taxon>
    </lineage>
</organism>
<evidence type="ECO:0000313" key="2">
    <source>
        <dbReference type="Proteomes" id="UP000663814"/>
    </source>
</evidence>
<dbReference type="RefSeq" id="WP_205310899.1">
    <property type="nucleotide sequence ID" value="NZ_JAERPS020000003.1"/>
</dbReference>
<accession>A0ABS7X965</accession>
<gene>
    <name evidence="1" type="ORF">I4W93_010860</name>
</gene>
<dbReference type="EMBL" id="JAERPS020000003">
    <property type="protein sequence ID" value="MBZ9612094.1"/>
    <property type="molecule type" value="Genomic_DNA"/>
</dbReference>
<reference evidence="1 2" key="2">
    <citation type="submission" date="2021-08" db="EMBL/GenBank/DDBJ databases">
        <title>Rheinheimera aquimaris sp. nov., isolated from seawater of the East Sea in Korea.</title>
        <authorList>
            <person name="Kim K.H."/>
            <person name="Wenting R."/>
            <person name="Kim K.R."/>
            <person name="Jeon C.O."/>
        </authorList>
    </citation>
    <scope>NUCLEOTIDE SEQUENCE [LARGE SCALE GENOMIC DNA]</scope>
    <source>
        <strain evidence="1 2">MA-13</strain>
    </source>
</reference>